<dbReference type="InterPro" id="IPR036584">
    <property type="entry name" value="FliS_sf"/>
</dbReference>
<dbReference type="GO" id="GO:0044780">
    <property type="term" value="P:bacterial-type flagellum assembly"/>
    <property type="evidence" value="ECO:0007669"/>
    <property type="project" value="InterPro"/>
</dbReference>
<feature type="compositionally biased region" description="Polar residues" evidence="6">
    <location>
        <begin position="140"/>
        <end position="154"/>
    </location>
</feature>
<keyword evidence="5" id="KW-0143">Chaperone</keyword>
<keyword evidence="3" id="KW-0963">Cytoplasm</keyword>
<dbReference type="Gene3D" id="1.20.120.340">
    <property type="entry name" value="Flagellar protein FliS"/>
    <property type="match status" value="1"/>
</dbReference>
<dbReference type="Proteomes" id="UP000253941">
    <property type="component" value="Unassembled WGS sequence"/>
</dbReference>
<evidence type="ECO:0000256" key="1">
    <source>
        <dbReference type="ARBA" id="ARBA00004514"/>
    </source>
</evidence>
<evidence type="ECO:0000313" key="7">
    <source>
        <dbReference type="EMBL" id="RDD63644.1"/>
    </source>
</evidence>
<dbReference type="GO" id="GO:0005829">
    <property type="term" value="C:cytosol"/>
    <property type="evidence" value="ECO:0007669"/>
    <property type="project" value="UniProtKB-SubCell"/>
</dbReference>
<comment type="similarity">
    <text evidence="2">Belongs to the FliS family.</text>
</comment>
<feature type="compositionally biased region" description="Polar residues" evidence="6">
    <location>
        <begin position="118"/>
        <end position="130"/>
    </location>
</feature>
<evidence type="ECO:0000256" key="5">
    <source>
        <dbReference type="ARBA" id="ARBA00023186"/>
    </source>
</evidence>
<evidence type="ECO:0000256" key="3">
    <source>
        <dbReference type="ARBA" id="ARBA00022490"/>
    </source>
</evidence>
<feature type="region of interest" description="Disordered" evidence="6">
    <location>
        <begin position="118"/>
        <end position="154"/>
    </location>
</feature>
<sequence>MYGNAAHAYRARQVQGATPVQQVAMLYDRAIASLREAIDAIEQGDIERRWRANNRAVEIISALMSGLDMEQGGEIAQNLKRLYTFLLRRLGQVDLKNDPQPAREAIDILDPLRQSWHQLSRTNGQPQQADSGDGAAGTLPQPQDGTHQPLNLAT</sequence>
<dbReference type="PANTHER" id="PTHR34773">
    <property type="entry name" value="FLAGELLAR SECRETION CHAPERONE FLIS"/>
    <property type="match status" value="1"/>
</dbReference>
<dbReference type="EMBL" id="QPMH01000001">
    <property type="protein sequence ID" value="RDD63644.1"/>
    <property type="molecule type" value="Genomic_DNA"/>
</dbReference>
<comment type="subcellular location">
    <subcellularLocation>
        <location evidence="1">Cytoplasm</location>
        <location evidence="1">Cytosol</location>
    </subcellularLocation>
</comment>
<reference evidence="7 8" key="1">
    <citation type="submission" date="2018-07" db="EMBL/GenBank/DDBJ databases">
        <title>Venubactetium sediminum gen. nov., sp. nov., isolated from a marine solar saltern.</title>
        <authorList>
            <person name="Wang S."/>
        </authorList>
    </citation>
    <scope>NUCLEOTIDE SEQUENCE [LARGE SCALE GENOMIC DNA]</scope>
    <source>
        <strain evidence="7 8">WD2A32</strain>
    </source>
</reference>
<dbReference type="CDD" id="cd16098">
    <property type="entry name" value="FliS"/>
    <property type="match status" value="1"/>
</dbReference>
<dbReference type="RefSeq" id="WP_114580157.1">
    <property type="nucleotide sequence ID" value="NZ_QPMH01000001.1"/>
</dbReference>
<keyword evidence="8" id="KW-1185">Reference proteome</keyword>
<keyword evidence="7" id="KW-0966">Cell projection</keyword>
<organism evidence="7 8">
    <name type="scientific">Ferruginivarius sediminum</name>
    <dbReference type="NCBI Taxonomy" id="2661937"/>
    <lineage>
        <taxon>Bacteria</taxon>
        <taxon>Pseudomonadati</taxon>
        <taxon>Pseudomonadota</taxon>
        <taxon>Alphaproteobacteria</taxon>
        <taxon>Rhodospirillales</taxon>
        <taxon>Rhodospirillaceae</taxon>
        <taxon>Ferruginivarius</taxon>
    </lineage>
</organism>
<dbReference type="PANTHER" id="PTHR34773:SF1">
    <property type="entry name" value="FLAGELLAR SECRETION CHAPERONE FLIS"/>
    <property type="match status" value="1"/>
</dbReference>
<proteinExistence type="inferred from homology"/>
<dbReference type="SUPFAM" id="SSF101116">
    <property type="entry name" value="Flagellar export chaperone FliS"/>
    <property type="match status" value="1"/>
</dbReference>
<evidence type="ECO:0000313" key="8">
    <source>
        <dbReference type="Proteomes" id="UP000253941"/>
    </source>
</evidence>
<evidence type="ECO:0000256" key="6">
    <source>
        <dbReference type="SAM" id="MobiDB-lite"/>
    </source>
</evidence>
<evidence type="ECO:0000256" key="4">
    <source>
        <dbReference type="ARBA" id="ARBA00022795"/>
    </source>
</evidence>
<dbReference type="NCBIfam" id="TIGR00208">
    <property type="entry name" value="fliS"/>
    <property type="match status" value="1"/>
</dbReference>
<keyword evidence="4" id="KW-1005">Bacterial flagellum biogenesis</keyword>
<protein>
    <submittedName>
        <fullName evidence="7">Flagellar export chaperone FliS</fullName>
    </submittedName>
</protein>
<dbReference type="Pfam" id="PF02561">
    <property type="entry name" value="FliS"/>
    <property type="match status" value="1"/>
</dbReference>
<dbReference type="AlphaFoldDB" id="A0A369TGC0"/>
<dbReference type="GO" id="GO:0071973">
    <property type="term" value="P:bacterial-type flagellum-dependent cell motility"/>
    <property type="evidence" value="ECO:0007669"/>
    <property type="project" value="TreeGrafter"/>
</dbReference>
<keyword evidence="7" id="KW-0282">Flagellum</keyword>
<accession>A0A369TGC0</accession>
<keyword evidence="7" id="KW-0969">Cilium</keyword>
<comment type="caution">
    <text evidence="7">The sequence shown here is derived from an EMBL/GenBank/DDBJ whole genome shotgun (WGS) entry which is preliminary data.</text>
</comment>
<gene>
    <name evidence="7" type="primary">fliS</name>
    <name evidence="7" type="ORF">DRB17_00205</name>
</gene>
<dbReference type="InterPro" id="IPR003713">
    <property type="entry name" value="FliS"/>
</dbReference>
<name>A0A369TGC0_9PROT</name>
<evidence type="ECO:0000256" key="2">
    <source>
        <dbReference type="ARBA" id="ARBA00008787"/>
    </source>
</evidence>